<feature type="compositionally biased region" description="Acidic residues" evidence="1">
    <location>
        <begin position="691"/>
        <end position="707"/>
    </location>
</feature>
<feature type="region of interest" description="Disordered" evidence="1">
    <location>
        <begin position="199"/>
        <end position="234"/>
    </location>
</feature>
<feature type="compositionally biased region" description="Basic and acidic residues" evidence="1">
    <location>
        <begin position="8"/>
        <end position="19"/>
    </location>
</feature>
<feature type="compositionally biased region" description="Polar residues" evidence="1">
    <location>
        <begin position="550"/>
        <end position="563"/>
    </location>
</feature>
<feature type="compositionally biased region" description="Basic and acidic residues" evidence="1">
    <location>
        <begin position="377"/>
        <end position="391"/>
    </location>
</feature>
<feature type="region of interest" description="Disordered" evidence="1">
    <location>
        <begin position="113"/>
        <end position="149"/>
    </location>
</feature>
<evidence type="ECO:0000256" key="1">
    <source>
        <dbReference type="SAM" id="MobiDB-lite"/>
    </source>
</evidence>
<feature type="compositionally biased region" description="Low complexity" evidence="1">
    <location>
        <begin position="20"/>
        <end position="35"/>
    </location>
</feature>
<feature type="compositionally biased region" description="Polar residues" evidence="1">
    <location>
        <begin position="133"/>
        <end position="143"/>
    </location>
</feature>
<proteinExistence type="predicted"/>
<feature type="region of interest" description="Disordered" evidence="1">
    <location>
        <begin position="1"/>
        <end position="38"/>
    </location>
</feature>
<dbReference type="EMBL" id="LN483166">
    <property type="protein sequence ID" value="CED84743.1"/>
    <property type="molecule type" value="Genomic_DNA"/>
</dbReference>
<feature type="region of interest" description="Disordered" evidence="1">
    <location>
        <begin position="684"/>
        <end position="768"/>
    </location>
</feature>
<name>A0A0F7SX47_PHARH</name>
<dbReference type="AlphaFoldDB" id="A0A0F7SX47"/>
<evidence type="ECO:0000256" key="2">
    <source>
        <dbReference type="SAM" id="Phobius"/>
    </source>
</evidence>
<keyword evidence="2" id="KW-0472">Membrane</keyword>
<organism evidence="3">
    <name type="scientific">Phaffia rhodozyma</name>
    <name type="common">Yeast</name>
    <name type="synonym">Xanthophyllomyces dendrorhous</name>
    <dbReference type="NCBI Taxonomy" id="264483"/>
    <lineage>
        <taxon>Eukaryota</taxon>
        <taxon>Fungi</taxon>
        <taxon>Dikarya</taxon>
        <taxon>Basidiomycota</taxon>
        <taxon>Agaricomycotina</taxon>
        <taxon>Tremellomycetes</taxon>
        <taxon>Cystofilobasidiales</taxon>
        <taxon>Mrakiaceae</taxon>
        <taxon>Phaffia</taxon>
    </lineage>
</organism>
<feature type="compositionally biased region" description="Polar residues" evidence="1">
    <location>
        <begin position="296"/>
        <end position="308"/>
    </location>
</feature>
<feature type="transmembrane region" description="Helical" evidence="2">
    <location>
        <begin position="244"/>
        <end position="264"/>
    </location>
</feature>
<feature type="compositionally biased region" description="Low complexity" evidence="1">
    <location>
        <begin position="617"/>
        <end position="638"/>
    </location>
</feature>
<accession>A0A0F7SX47</accession>
<feature type="compositionally biased region" description="Low complexity" evidence="1">
    <location>
        <begin position="415"/>
        <end position="436"/>
    </location>
</feature>
<keyword evidence="2" id="KW-1133">Transmembrane helix</keyword>
<feature type="compositionally biased region" description="Basic residues" evidence="1">
    <location>
        <begin position="268"/>
        <end position="281"/>
    </location>
</feature>
<keyword evidence="2" id="KW-0812">Transmembrane</keyword>
<feature type="compositionally biased region" description="Polar residues" evidence="1">
    <location>
        <begin position="396"/>
        <end position="413"/>
    </location>
</feature>
<feature type="compositionally biased region" description="Basic and acidic residues" evidence="1">
    <location>
        <begin position="352"/>
        <end position="363"/>
    </location>
</feature>
<reference evidence="3" key="1">
    <citation type="submission" date="2014-08" db="EMBL/GenBank/DDBJ databases">
        <authorList>
            <person name="Sharma Rahul"/>
            <person name="Thines Marco"/>
        </authorList>
    </citation>
    <scope>NUCLEOTIDE SEQUENCE</scope>
</reference>
<feature type="compositionally biased region" description="Gly residues" evidence="1">
    <location>
        <begin position="365"/>
        <end position="376"/>
    </location>
</feature>
<feature type="compositionally biased region" description="Low complexity" evidence="1">
    <location>
        <begin position="199"/>
        <end position="226"/>
    </location>
</feature>
<protein>
    <submittedName>
        <fullName evidence="3">Uncharacterized protein</fullName>
    </submittedName>
</protein>
<sequence>MKRPPGRVIEREPPEHSRSSEQSTSVNASSFSSTDSGRRLGIPSKRNLLWLIGYLIVTTPQPGLAIPVPSSTSTTLICDHPSSASPSPSVSFPSSLSVPKVYPSANLKEKASSIFGSSPAPSDDDCDRVSCRPSLSSPTSTQMAVPRQSIGHSIRVRTLDAALEQKRVVDLYRSDSSGNWHLNTQWELYGVGPANAAVSTTGPADSTASATGTSVSTTNVSTVSPTRLPPGWGTTSRSEFELPLIVACSVALALVVLVTMFIFIRRRNKRRKKPKKKRPRGKKTDPTEVVYPKPASITSAVESIQTQPTKERPKGKKSLVGTLRSKGTKGFLRLRKRKKSPGSDEDEETEDRDDHAWASRTRPDGGIGGGVAGGEHGPTDRVEPLNEEPRPPRVASYSSLDPLSLTSMSNPASLTDPPTTTTTVSSTVESSTSVEPDTNRTGEPTSVVYHENNPPSTSLVDSNRELTLPETPDSHQPTPPAYRASQVNPSAHRHQHNHHLGDSSPPQSPIHSEQPPIPYSLSAGPGPSDRSNGTPMPATRTGPEGVLASTMGSVPGQASSTIIDASDYPRDEKLANQASAPADLDGAPLTEGHRSDQPEGTAPPGWELENASSALMVSPSTPVPSSSLLFSSSIPPLVGGSGLPHSNTVSAEEGEGISILPAPPKQWGMKTMEDPYISLDTSEVVLGPPDESMDLADYVVDDDDGGGTDDGQGLPSAPFDPQSEPAEEGDHLEQGQEAQAPKKSFEASAPDLPALEEDASAPHLESEA</sequence>
<feature type="region of interest" description="Disordered" evidence="1">
    <location>
        <begin position="268"/>
        <end position="668"/>
    </location>
</feature>
<evidence type="ECO:0000313" key="3">
    <source>
        <dbReference type="EMBL" id="CED84743.1"/>
    </source>
</evidence>